<protein>
    <submittedName>
        <fullName evidence="1">Uncharacterized protein</fullName>
    </submittedName>
</protein>
<organism evidence="1 2">
    <name type="scientific">Gigaspora rosea</name>
    <dbReference type="NCBI Taxonomy" id="44941"/>
    <lineage>
        <taxon>Eukaryota</taxon>
        <taxon>Fungi</taxon>
        <taxon>Fungi incertae sedis</taxon>
        <taxon>Mucoromycota</taxon>
        <taxon>Glomeromycotina</taxon>
        <taxon>Glomeromycetes</taxon>
        <taxon>Diversisporales</taxon>
        <taxon>Gigasporaceae</taxon>
        <taxon>Gigaspora</taxon>
    </lineage>
</organism>
<proteinExistence type="predicted"/>
<accession>A0A397UNF6</accession>
<dbReference type="AlphaFoldDB" id="A0A397UNF6"/>
<sequence>MFLQKVIRYVQENLYMSYVFFSLHLGKYCENHINPFLLIDKCISTYSTLCQFLNL</sequence>
<name>A0A397UNF6_9GLOM</name>
<keyword evidence="2" id="KW-1185">Reference proteome</keyword>
<evidence type="ECO:0000313" key="2">
    <source>
        <dbReference type="Proteomes" id="UP000266673"/>
    </source>
</evidence>
<gene>
    <name evidence="1" type="ORF">C2G38_2102784</name>
</gene>
<evidence type="ECO:0000313" key="1">
    <source>
        <dbReference type="EMBL" id="RIB11770.1"/>
    </source>
</evidence>
<dbReference type="EMBL" id="QKWP01001098">
    <property type="protein sequence ID" value="RIB11770.1"/>
    <property type="molecule type" value="Genomic_DNA"/>
</dbReference>
<reference evidence="1 2" key="1">
    <citation type="submission" date="2018-06" db="EMBL/GenBank/DDBJ databases">
        <title>Comparative genomics reveals the genomic features of Rhizophagus irregularis, R. cerebriforme, R. diaphanum and Gigaspora rosea, and their symbiotic lifestyle signature.</title>
        <authorList>
            <person name="Morin E."/>
            <person name="San Clemente H."/>
            <person name="Chen E.C.H."/>
            <person name="De La Providencia I."/>
            <person name="Hainaut M."/>
            <person name="Kuo A."/>
            <person name="Kohler A."/>
            <person name="Murat C."/>
            <person name="Tang N."/>
            <person name="Roy S."/>
            <person name="Loubradou J."/>
            <person name="Henrissat B."/>
            <person name="Grigoriev I.V."/>
            <person name="Corradi N."/>
            <person name="Roux C."/>
            <person name="Martin F.M."/>
        </authorList>
    </citation>
    <scope>NUCLEOTIDE SEQUENCE [LARGE SCALE GENOMIC DNA]</scope>
    <source>
        <strain evidence="1 2">DAOM 194757</strain>
    </source>
</reference>
<comment type="caution">
    <text evidence="1">The sequence shown here is derived from an EMBL/GenBank/DDBJ whole genome shotgun (WGS) entry which is preliminary data.</text>
</comment>
<dbReference type="Proteomes" id="UP000266673">
    <property type="component" value="Unassembled WGS sequence"/>
</dbReference>